<keyword evidence="3 7" id="KW-0547">Nucleotide-binding</keyword>
<dbReference type="CDD" id="cd00464">
    <property type="entry name" value="SK"/>
    <property type="match status" value="1"/>
</dbReference>
<comment type="function">
    <text evidence="7">Catalyzes the specific phosphorylation of the 3-hydroxyl group of shikimic acid using ATP as a cosubstrate.</text>
</comment>
<evidence type="ECO:0000256" key="5">
    <source>
        <dbReference type="ARBA" id="ARBA00022840"/>
    </source>
</evidence>
<keyword evidence="7" id="KW-0963">Cytoplasm</keyword>
<sequence length="172" mass="19177">MQERLFLIGFMGTGKTTVGLALANELKYAFYDSDQEIVKREGMEISQLFASKGEAYFRQVEAAVLSELSRLPKSVITTGGGVVLKQANRQLMQQSGYVVALSASPEEIVRRVEQDRSRPLLQSESDLKERVTELMRKRAGLYDFANLTVATTDRSVESIIAEIKQNLSISSH</sequence>
<dbReference type="InterPro" id="IPR000623">
    <property type="entry name" value="Shikimate_kinase/TSH1"/>
</dbReference>
<feature type="binding site" evidence="7">
    <location>
        <begin position="12"/>
        <end position="17"/>
    </location>
    <ligand>
        <name>ATP</name>
        <dbReference type="ChEBI" id="CHEBI:30616"/>
    </ligand>
</feature>
<evidence type="ECO:0000256" key="2">
    <source>
        <dbReference type="ARBA" id="ARBA00022679"/>
    </source>
</evidence>
<proteinExistence type="inferred from homology"/>
<dbReference type="PANTHER" id="PTHR21087:SF16">
    <property type="entry name" value="SHIKIMATE KINASE 1, CHLOROPLASTIC"/>
    <property type="match status" value="1"/>
</dbReference>
<reference evidence="9" key="1">
    <citation type="journal article" date="2019" name="Int. J. Syst. Evol. Microbiol.">
        <title>The Global Catalogue of Microorganisms (GCM) 10K type strain sequencing project: providing services to taxonomists for standard genome sequencing and annotation.</title>
        <authorList>
            <consortium name="The Broad Institute Genomics Platform"/>
            <consortium name="The Broad Institute Genome Sequencing Center for Infectious Disease"/>
            <person name="Wu L."/>
            <person name="Ma J."/>
        </authorList>
    </citation>
    <scope>NUCLEOTIDE SEQUENCE [LARGE SCALE GENOMIC DNA]</scope>
    <source>
        <strain evidence="9">CGMCC 1.13574</strain>
    </source>
</reference>
<comment type="cofactor">
    <cofactor evidence="7">
        <name>Mg(2+)</name>
        <dbReference type="ChEBI" id="CHEBI:18420"/>
    </cofactor>
    <text evidence="7">Binds 1 Mg(2+) ion per subunit.</text>
</comment>
<dbReference type="Proteomes" id="UP001597343">
    <property type="component" value="Unassembled WGS sequence"/>
</dbReference>
<feature type="binding site" evidence="7">
    <location>
        <position position="34"/>
    </location>
    <ligand>
        <name>substrate</name>
    </ligand>
</feature>
<comment type="pathway">
    <text evidence="7">Metabolic intermediate biosynthesis; chorismate biosynthesis; chorismate from D-erythrose 4-phosphate and phosphoenolpyruvate: step 5/7.</text>
</comment>
<dbReference type="InterPro" id="IPR027417">
    <property type="entry name" value="P-loop_NTPase"/>
</dbReference>
<comment type="subcellular location">
    <subcellularLocation>
        <location evidence="7">Cytoplasm</location>
    </subcellularLocation>
</comment>
<comment type="similarity">
    <text evidence="7">Belongs to the shikimate kinase family.</text>
</comment>
<feature type="binding site" evidence="7">
    <location>
        <position position="80"/>
    </location>
    <ligand>
        <name>substrate</name>
    </ligand>
</feature>
<dbReference type="Gene3D" id="3.40.50.300">
    <property type="entry name" value="P-loop containing nucleotide triphosphate hydrolases"/>
    <property type="match status" value="1"/>
</dbReference>
<organism evidence="8 9">
    <name type="scientific">Tumebacillus lipolyticus</name>
    <dbReference type="NCBI Taxonomy" id="1280370"/>
    <lineage>
        <taxon>Bacteria</taxon>
        <taxon>Bacillati</taxon>
        <taxon>Bacillota</taxon>
        <taxon>Bacilli</taxon>
        <taxon>Bacillales</taxon>
        <taxon>Alicyclobacillaceae</taxon>
        <taxon>Tumebacillus</taxon>
    </lineage>
</organism>
<evidence type="ECO:0000313" key="8">
    <source>
        <dbReference type="EMBL" id="MFD2168964.1"/>
    </source>
</evidence>
<dbReference type="Pfam" id="PF01202">
    <property type="entry name" value="SKI"/>
    <property type="match status" value="1"/>
</dbReference>
<comment type="subunit">
    <text evidence="7">Monomer.</text>
</comment>
<gene>
    <name evidence="7" type="primary">aroK</name>
    <name evidence="8" type="ORF">ACFSOY_02890</name>
</gene>
<dbReference type="RefSeq" id="WP_386044017.1">
    <property type="nucleotide sequence ID" value="NZ_JBHUIO010000002.1"/>
</dbReference>
<evidence type="ECO:0000256" key="4">
    <source>
        <dbReference type="ARBA" id="ARBA00022777"/>
    </source>
</evidence>
<keyword evidence="7" id="KW-0479">Metal-binding</keyword>
<evidence type="ECO:0000256" key="6">
    <source>
        <dbReference type="ARBA" id="ARBA00023141"/>
    </source>
</evidence>
<keyword evidence="2 7" id="KW-0808">Transferase</keyword>
<feature type="binding site" evidence="7">
    <location>
        <position position="154"/>
    </location>
    <ligand>
        <name>ATP</name>
        <dbReference type="ChEBI" id="CHEBI:30616"/>
    </ligand>
</feature>
<dbReference type="HAMAP" id="MF_00109">
    <property type="entry name" value="Shikimate_kinase"/>
    <property type="match status" value="1"/>
</dbReference>
<keyword evidence="9" id="KW-1185">Reference proteome</keyword>
<dbReference type="GO" id="GO:0016301">
    <property type="term" value="F:kinase activity"/>
    <property type="evidence" value="ECO:0007669"/>
    <property type="project" value="UniProtKB-KW"/>
</dbReference>
<feature type="binding site" evidence="7">
    <location>
        <position position="138"/>
    </location>
    <ligand>
        <name>substrate</name>
    </ligand>
</feature>
<comment type="catalytic activity">
    <reaction evidence="7">
        <text>shikimate + ATP = 3-phosphoshikimate + ADP + H(+)</text>
        <dbReference type="Rhea" id="RHEA:13121"/>
        <dbReference type="ChEBI" id="CHEBI:15378"/>
        <dbReference type="ChEBI" id="CHEBI:30616"/>
        <dbReference type="ChEBI" id="CHEBI:36208"/>
        <dbReference type="ChEBI" id="CHEBI:145989"/>
        <dbReference type="ChEBI" id="CHEBI:456216"/>
        <dbReference type="EC" id="2.7.1.71"/>
    </reaction>
</comment>
<keyword evidence="6 7" id="KW-0057">Aromatic amino acid biosynthesis</keyword>
<dbReference type="EMBL" id="JBHUIO010000002">
    <property type="protein sequence ID" value="MFD2168964.1"/>
    <property type="molecule type" value="Genomic_DNA"/>
</dbReference>
<dbReference type="PANTHER" id="PTHR21087">
    <property type="entry name" value="SHIKIMATE KINASE"/>
    <property type="match status" value="1"/>
</dbReference>
<protein>
    <recommendedName>
        <fullName evidence="7">Shikimate kinase</fullName>
        <shortName evidence="7">SK</shortName>
        <ecNumber evidence="7">2.7.1.71</ecNumber>
    </recommendedName>
</protein>
<name>A0ABW4ZTK2_9BACL</name>
<keyword evidence="7" id="KW-0460">Magnesium</keyword>
<dbReference type="InterPro" id="IPR031322">
    <property type="entry name" value="Shikimate/glucono_kinase"/>
</dbReference>
<evidence type="ECO:0000256" key="3">
    <source>
        <dbReference type="ARBA" id="ARBA00022741"/>
    </source>
</evidence>
<dbReference type="SUPFAM" id="SSF52540">
    <property type="entry name" value="P-loop containing nucleoside triphosphate hydrolases"/>
    <property type="match status" value="1"/>
</dbReference>
<keyword evidence="1 7" id="KW-0028">Amino-acid biosynthesis</keyword>
<evidence type="ECO:0000256" key="1">
    <source>
        <dbReference type="ARBA" id="ARBA00022605"/>
    </source>
</evidence>
<dbReference type="EC" id="2.7.1.71" evidence="7"/>
<feature type="binding site" evidence="7">
    <location>
        <position position="16"/>
    </location>
    <ligand>
        <name>Mg(2+)</name>
        <dbReference type="ChEBI" id="CHEBI:18420"/>
    </ligand>
</feature>
<dbReference type="PRINTS" id="PR01100">
    <property type="entry name" value="SHIKIMTKNASE"/>
</dbReference>
<evidence type="ECO:0000256" key="7">
    <source>
        <dbReference type="HAMAP-Rule" id="MF_00109"/>
    </source>
</evidence>
<keyword evidence="5 7" id="KW-0067">ATP-binding</keyword>
<feature type="binding site" evidence="7">
    <location>
        <position position="58"/>
    </location>
    <ligand>
        <name>substrate</name>
    </ligand>
</feature>
<comment type="caution">
    <text evidence="8">The sequence shown here is derived from an EMBL/GenBank/DDBJ whole genome shotgun (WGS) entry which is preliminary data.</text>
</comment>
<feature type="binding site" evidence="7">
    <location>
        <position position="118"/>
    </location>
    <ligand>
        <name>ATP</name>
        <dbReference type="ChEBI" id="CHEBI:30616"/>
    </ligand>
</feature>
<evidence type="ECO:0000313" key="9">
    <source>
        <dbReference type="Proteomes" id="UP001597343"/>
    </source>
</evidence>
<accession>A0ABW4ZTK2</accession>
<keyword evidence="4 7" id="KW-0418">Kinase</keyword>